<organism evidence="10 11">
    <name type="scientific">Alkalicoccobacillus plakortidis</name>
    <dbReference type="NCBI Taxonomy" id="444060"/>
    <lineage>
        <taxon>Bacteria</taxon>
        <taxon>Bacillati</taxon>
        <taxon>Bacillota</taxon>
        <taxon>Bacilli</taxon>
        <taxon>Bacillales</taxon>
        <taxon>Bacillaceae</taxon>
        <taxon>Alkalicoccobacillus</taxon>
    </lineage>
</organism>
<dbReference type="PANTHER" id="PTHR19136">
    <property type="entry name" value="MOLYBDENUM COFACTOR GUANYLYLTRANSFERASE"/>
    <property type="match status" value="1"/>
</dbReference>
<evidence type="ECO:0000256" key="8">
    <source>
        <dbReference type="HAMAP-Rule" id="MF_00316"/>
    </source>
</evidence>
<evidence type="ECO:0000256" key="5">
    <source>
        <dbReference type="ARBA" id="ARBA00022842"/>
    </source>
</evidence>
<feature type="binding site" evidence="8">
    <location>
        <position position="103"/>
    </location>
    <ligand>
        <name>GTP</name>
        <dbReference type="ChEBI" id="CHEBI:37565"/>
    </ligand>
</feature>
<dbReference type="SUPFAM" id="SSF53448">
    <property type="entry name" value="Nucleotide-diphospho-sugar transferases"/>
    <property type="match status" value="1"/>
</dbReference>
<feature type="binding site" evidence="8">
    <location>
        <position position="24"/>
    </location>
    <ligand>
        <name>GTP</name>
        <dbReference type="ChEBI" id="CHEBI:37565"/>
    </ligand>
</feature>
<dbReference type="Gene3D" id="3.90.550.10">
    <property type="entry name" value="Spore Coat Polysaccharide Biosynthesis Protein SpsA, Chain A"/>
    <property type="match status" value="1"/>
</dbReference>
<comment type="cofactor">
    <cofactor evidence="8">
        <name>Mg(2+)</name>
        <dbReference type="ChEBI" id="CHEBI:18420"/>
    </cofactor>
</comment>
<gene>
    <name evidence="8" type="primary">mobA</name>
    <name evidence="10" type="ORF">NDM98_05145</name>
</gene>
<keyword evidence="3 8" id="KW-0479">Metal-binding</keyword>
<comment type="subcellular location">
    <subcellularLocation>
        <location evidence="8">Cytoplasm</location>
    </subcellularLocation>
</comment>
<evidence type="ECO:0000256" key="2">
    <source>
        <dbReference type="ARBA" id="ARBA00022679"/>
    </source>
</evidence>
<dbReference type="Pfam" id="PF12804">
    <property type="entry name" value="NTP_transf_3"/>
    <property type="match status" value="1"/>
</dbReference>
<evidence type="ECO:0000313" key="11">
    <source>
        <dbReference type="Proteomes" id="UP001203665"/>
    </source>
</evidence>
<sequence length="204" mass="22825">MEPAFSRVGVVLAGGASSRFSGEKALAVLQHRLFYERVLDAVTPHVDRVIVVSKPTLQMELSNQRDAIMIEDQPPFSGKGPIAGIYSAMKQVPAEWYVVIAVDMPLMDQKAVGKLIECVNDSFDAIVPVVNERMQPLAAIYHADCLATLHQQLLNKQYRMIDFLDSVKTKYLTEEELAIPTEAFQNINDDSSYKQLLKEIEGDR</sequence>
<feature type="binding site" evidence="8">
    <location>
        <position position="103"/>
    </location>
    <ligand>
        <name>Mg(2+)</name>
        <dbReference type="ChEBI" id="CHEBI:18420"/>
    </ligand>
</feature>
<evidence type="ECO:0000256" key="7">
    <source>
        <dbReference type="ARBA" id="ARBA00023150"/>
    </source>
</evidence>
<evidence type="ECO:0000256" key="4">
    <source>
        <dbReference type="ARBA" id="ARBA00022741"/>
    </source>
</evidence>
<keyword evidence="10" id="KW-0548">Nucleotidyltransferase</keyword>
<dbReference type="RefSeq" id="WP_251605095.1">
    <property type="nucleotide sequence ID" value="NZ_JAMQJY010000001.1"/>
</dbReference>
<evidence type="ECO:0000313" key="10">
    <source>
        <dbReference type="EMBL" id="MCM2674941.1"/>
    </source>
</evidence>
<dbReference type="EC" id="2.7.7.77" evidence="8"/>
<evidence type="ECO:0000256" key="3">
    <source>
        <dbReference type="ARBA" id="ARBA00022723"/>
    </source>
</evidence>
<keyword evidence="1 8" id="KW-0963">Cytoplasm</keyword>
<comment type="caution">
    <text evidence="10">The sequence shown here is derived from an EMBL/GenBank/DDBJ whole genome shotgun (WGS) entry which is preliminary data.</text>
</comment>
<feature type="domain" description="MobA-like NTP transferase" evidence="9">
    <location>
        <begin position="9"/>
        <end position="157"/>
    </location>
</feature>
<keyword evidence="11" id="KW-1185">Reference proteome</keyword>
<comment type="similarity">
    <text evidence="8">Belongs to the MobA family.</text>
</comment>
<dbReference type="GO" id="GO:0016779">
    <property type="term" value="F:nucleotidyltransferase activity"/>
    <property type="evidence" value="ECO:0007669"/>
    <property type="project" value="UniProtKB-KW"/>
</dbReference>
<evidence type="ECO:0000259" key="9">
    <source>
        <dbReference type="Pfam" id="PF12804"/>
    </source>
</evidence>
<evidence type="ECO:0000256" key="6">
    <source>
        <dbReference type="ARBA" id="ARBA00023134"/>
    </source>
</evidence>
<evidence type="ECO:0000256" key="1">
    <source>
        <dbReference type="ARBA" id="ARBA00022490"/>
    </source>
</evidence>
<keyword evidence="2 8" id="KW-0808">Transferase</keyword>
<accession>A0ABT0XGA6</accession>
<dbReference type="Proteomes" id="UP001203665">
    <property type="component" value="Unassembled WGS sequence"/>
</dbReference>
<comment type="domain">
    <text evidence="8">The N-terminal domain determines nucleotide recognition and specific binding, while the C-terminal domain determines the specific binding to the target protein.</text>
</comment>
<dbReference type="EMBL" id="JAMQJY010000001">
    <property type="protein sequence ID" value="MCM2674941.1"/>
    <property type="molecule type" value="Genomic_DNA"/>
</dbReference>
<dbReference type="InterPro" id="IPR013482">
    <property type="entry name" value="Molybde_CF_guanTrfase"/>
</dbReference>
<comment type="caution">
    <text evidence="8">Lacks conserved residue(s) required for the propagation of feature annotation.</text>
</comment>
<keyword evidence="5 8" id="KW-0460">Magnesium</keyword>
<keyword evidence="4 8" id="KW-0547">Nucleotide-binding</keyword>
<comment type="catalytic activity">
    <reaction evidence="8">
        <text>Mo-molybdopterin + GTP + H(+) = Mo-molybdopterin guanine dinucleotide + diphosphate</text>
        <dbReference type="Rhea" id="RHEA:34243"/>
        <dbReference type="ChEBI" id="CHEBI:15378"/>
        <dbReference type="ChEBI" id="CHEBI:33019"/>
        <dbReference type="ChEBI" id="CHEBI:37565"/>
        <dbReference type="ChEBI" id="CHEBI:71302"/>
        <dbReference type="ChEBI" id="CHEBI:71310"/>
        <dbReference type="EC" id="2.7.7.77"/>
    </reaction>
</comment>
<feature type="binding site" evidence="8">
    <location>
        <begin position="12"/>
        <end position="14"/>
    </location>
    <ligand>
        <name>GTP</name>
        <dbReference type="ChEBI" id="CHEBI:37565"/>
    </ligand>
</feature>
<dbReference type="CDD" id="cd02503">
    <property type="entry name" value="MobA"/>
    <property type="match status" value="1"/>
</dbReference>
<reference evidence="10" key="1">
    <citation type="submission" date="2022-06" db="EMBL/GenBank/DDBJ databases">
        <title>Alkalicoccobacillus porphyridii sp. nov., isolated from a marine red alga, Porphyridium purpureum and reclassification of Shouchella plakortidis and Shouchella gibsonii as Alkalicoccobacillus plakortidis comb. nov. and Alkalicoccobacillus gibsonii comb. nov.</title>
        <authorList>
            <person name="Kim K.H."/>
            <person name="Lee J.K."/>
            <person name="Han D.M."/>
            <person name="Baek J.H."/>
            <person name="Jeon C.O."/>
        </authorList>
    </citation>
    <scope>NUCLEOTIDE SEQUENCE</scope>
    <source>
        <strain evidence="10">DSM 19153</strain>
    </source>
</reference>
<dbReference type="InterPro" id="IPR025877">
    <property type="entry name" value="MobA-like_NTP_Trfase"/>
</dbReference>
<feature type="binding site" evidence="8">
    <location>
        <position position="72"/>
    </location>
    <ligand>
        <name>GTP</name>
        <dbReference type="ChEBI" id="CHEBI:37565"/>
    </ligand>
</feature>
<keyword evidence="7 8" id="KW-0501">Molybdenum cofactor biosynthesis</keyword>
<name>A0ABT0XGA6_9BACI</name>
<comment type="function">
    <text evidence="8">Transfers a GMP moiety from GTP to Mo-molybdopterin (Mo-MPT) cofactor (Moco or molybdenum cofactor) to form Mo-molybdopterin guanine dinucleotide (Mo-MGD) cofactor.</text>
</comment>
<dbReference type="PANTHER" id="PTHR19136:SF81">
    <property type="entry name" value="MOLYBDENUM COFACTOR GUANYLYLTRANSFERASE"/>
    <property type="match status" value="1"/>
</dbReference>
<dbReference type="InterPro" id="IPR029044">
    <property type="entry name" value="Nucleotide-diphossugar_trans"/>
</dbReference>
<protein>
    <recommendedName>
        <fullName evidence="8">Probable molybdenum cofactor guanylyltransferase</fullName>
        <shortName evidence="8">MoCo guanylyltransferase</shortName>
        <ecNumber evidence="8">2.7.7.77</ecNumber>
    </recommendedName>
    <alternativeName>
        <fullName evidence="8">GTP:molybdopterin guanylyltransferase</fullName>
    </alternativeName>
    <alternativeName>
        <fullName evidence="8">Mo-MPT guanylyltransferase</fullName>
    </alternativeName>
    <alternativeName>
        <fullName evidence="8">Molybdopterin guanylyltransferase</fullName>
    </alternativeName>
    <alternativeName>
        <fullName evidence="8">Molybdopterin-guanine dinucleotide synthase</fullName>
        <shortName evidence="8">MGD synthase</shortName>
    </alternativeName>
</protein>
<proteinExistence type="inferred from homology"/>
<keyword evidence="6 8" id="KW-0342">GTP-binding</keyword>
<dbReference type="HAMAP" id="MF_00316">
    <property type="entry name" value="MobA"/>
    <property type="match status" value="1"/>
</dbReference>